<comment type="caution">
    <text evidence="2">The sequence shown here is derived from an EMBL/GenBank/DDBJ whole genome shotgun (WGS) entry which is preliminary data.</text>
</comment>
<name>A0A2S9XEU0_9BACT</name>
<dbReference type="EMBL" id="PVNK01000242">
    <property type="protein sequence ID" value="PRP91388.1"/>
    <property type="molecule type" value="Genomic_DNA"/>
</dbReference>
<dbReference type="Proteomes" id="UP000237968">
    <property type="component" value="Unassembled WGS sequence"/>
</dbReference>
<protein>
    <submittedName>
        <fullName evidence="2">Tetratricopeptide repeat protein</fullName>
    </submittedName>
</protein>
<dbReference type="PANTHER" id="PTHR12558:SF13">
    <property type="entry name" value="CELL DIVISION CYCLE PROTEIN 27 HOMOLOG"/>
    <property type="match status" value="1"/>
</dbReference>
<dbReference type="NCBIfam" id="NF047558">
    <property type="entry name" value="TPR_END_plus"/>
    <property type="match status" value="1"/>
</dbReference>
<accession>A0A2S9XEU0</accession>
<dbReference type="PROSITE" id="PS50005">
    <property type="entry name" value="TPR"/>
    <property type="match status" value="1"/>
</dbReference>
<dbReference type="InterPro" id="IPR011990">
    <property type="entry name" value="TPR-like_helical_dom_sf"/>
</dbReference>
<reference evidence="2 3" key="1">
    <citation type="submission" date="2018-03" db="EMBL/GenBank/DDBJ databases">
        <title>Draft Genome Sequences of the Obligatory Marine Myxobacteria Enhygromyxa salina SWB005.</title>
        <authorList>
            <person name="Poehlein A."/>
            <person name="Moghaddam J.A."/>
            <person name="Harms H."/>
            <person name="Alanjari M."/>
            <person name="Koenig G.M."/>
            <person name="Daniel R."/>
            <person name="Schaeberle T.F."/>
        </authorList>
    </citation>
    <scope>NUCLEOTIDE SEQUENCE [LARGE SCALE GENOMIC DNA]</scope>
    <source>
        <strain evidence="2 3">SWB005</strain>
    </source>
</reference>
<dbReference type="PANTHER" id="PTHR12558">
    <property type="entry name" value="CELL DIVISION CYCLE 16,23,27"/>
    <property type="match status" value="1"/>
</dbReference>
<dbReference type="OrthoDB" id="264557at2"/>
<organism evidence="2 3">
    <name type="scientific">Enhygromyxa salina</name>
    <dbReference type="NCBI Taxonomy" id="215803"/>
    <lineage>
        <taxon>Bacteria</taxon>
        <taxon>Pseudomonadati</taxon>
        <taxon>Myxococcota</taxon>
        <taxon>Polyangia</taxon>
        <taxon>Nannocystales</taxon>
        <taxon>Nannocystaceae</taxon>
        <taxon>Enhygromyxa</taxon>
    </lineage>
</organism>
<proteinExistence type="predicted"/>
<sequence length="678" mass="75725">MANAKLDGPTFEAEIGDYDEEYRCEFKVGQITPVWGTACEAFLLVRPEAEDAVAAIFEGFSDRLLGFFRAMTSEAVDKTWKGDRGAVLEPVPPGRIFVRLAHDADRNYAGYENIYRRIVELAPHVEDCRFVISEDYNTWVDAYRIVDGELVFERGWAENEFVDGLSDYYEREAQARPADRAWVRFAARELADWAAYHLGRAEHPSRSKGERRKSRKLGRGYVERALALDEREAMCCAQMARLLRLERRPAEAREWFERHAALTADPETLLAGAFASIEAGDDAGAPAWLEQVLDADPEHQAAHQLLALLADRAGEHERAREHARAAFELCVSARAAGRGLAVHAELLHRSGLYRELLAVYLDALDGLVETEARREALARELLVWAELFRIKMCHGIEVAESTELAVRFYERVHALHPLGGDVYTAHALFLRQAKREGSDALLESLLDSQPDHLEALSELGASAFRREDWPRAIELLERAVERARETGAGGYRRNFDSSQLIRAMLNQGNRLLERGGEANYADADAWFVRALATVARLGGERAAWYALVLRRCAAHTLRGLHREAFAFAEEAVELAPGSVHAMSELASCYCNLGHYGDALAAVELAAELASDYWHVPYVRACVLARTGAPLADVITSLARALELEPGRRELIAGDPDFETIRERAEFRALVDGAAVDDE</sequence>
<evidence type="ECO:0000313" key="3">
    <source>
        <dbReference type="Proteomes" id="UP000237968"/>
    </source>
</evidence>
<feature type="repeat" description="TPR" evidence="1">
    <location>
        <begin position="453"/>
        <end position="486"/>
    </location>
</feature>
<dbReference type="InterPro" id="IPR019734">
    <property type="entry name" value="TPR_rpt"/>
</dbReference>
<dbReference type="AlphaFoldDB" id="A0A2S9XEU0"/>
<dbReference type="SMART" id="SM00028">
    <property type="entry name" value="TPR"/>
    <property type="match status" value="5"/>
</dbReference>
<keyword evidence="3" id="KW-1185">Reference proteome</keyword>
<gene>
    <name evidence="2" type="ORF">ENSA5_55050</name>
</gene>
<dbReference type="SUPFAM" id="SSF48452">
    <property type="entry name" value="TPR-like"/>
    <property type="match status" value="2"/>
</dbReference>
<evidence type="ECO:0000256" key="1">
    <source>
        <dbReference type="PROSITE-ProRule" id="PRU00339"/>
    </source>
</evidence>
<dbReference type="RefSeq" id="WP_106394718.1">
    <property type="nucleotide sequence ID" value="NZ_PVNK01000242.1"/>
</dbReference>
<keyword evidence="1" id="KW-0802">TPR repeat</keyword>
<dbReference type="Gene3D" id="1.25.40.10">
    <property type="entry name" value="Tetratricopeptide repeat domain"/>
    <property type="match status" value="3"/>
</dbReference>
<evidence type="ECO:0000313" key="2">
    <source>
        <dbReference type="EMBL" id="PRP91388.1"/>
    </source>
</evidence>